<dbReference type="Pfam" id="PF00999">
    <property type="entry name" value="Na_H_Exchanger"/>
    <property type="match status" value="1"/>
</dbReference>
<evidence type="ECO:0000313" key="14">
    <source>
        <dbReference type="Proteomes" id="UP000268727"/>
    </source>
</evidence>
<comment type="similarity">
    <text evidence="2">Belongs to the monovalent cation:proton antiporter 2 (CPA2) transporter (TC 2.A.37) family.</text>
</comment>
<keyword evidence="4" id="KW-0050">Antiport</keyword>
<keyword evidence="7" id="KW-0915">Sodium</keyword>
<dbReference type="RefSeq" id="WP_123746141.1">
    <property type="nucleotide sequence ID" value="NZ_RJKM01000001.1"/>
</dbReference>
<evidence type="ECO:0000256" key="6">
    <source>
        <dbReference type="ARBA" id="ARBA00022989"/>
    </source>
</evidence>
<feature type="transmembrane region" description="Helical" evidence="11">
    <location>
        <begin position="388"/>
        <end position="408"/>
    </location>
</feature>
<feature type="transmembrane region" description="Helical" evidence="11">
    <location>
        <begin position="362"/>
        <end position="382"/>
    </location>
</feature>
<feature type="transmembrane region" description="Helical" evidence="11">
    <location>
        <begin position="84"/>
        <end position="101"/>
    </location>
</feature>
<feature type="domain" description="Cation/H+ exchanger transmembrane" evidence="12">
    <location>
        <begin position="31"/>
        <end position="414"/>
    </location>
</feature>
<evidence type="ECO:0000256" key="7">
    <source>
        <dbReference type="ARBA" id="ARBA00023053"/>
    </source>
</evidence>
<protein>
    <submittedName>
        <fullName evidence="13">Transporter (CPA2 family)</fullName>
    </submittedName>
</protein>
<dbReference type="PANTHER" id="PTHR43562:SF3">
    <property type="entry name" value="SODIUM ION_PROTON EXCHANGER (EUROFUNG)"/>
    <property type="match status" value="1"/>
</dbReference>
<feature type="transmembrane region" description="Helical" evidence="11">
    <location>
        <begin position="45"/>
        <end position="64"/>
    </location>
</feature>
<keyword evidence="9 11" id="KW-0472">Membrane</keyword>
<dbReference type="GO" id="GO:0006814">
    <property type="term" value="P:sodium ion transport"/>
    <property type="evidence" value="ECO:0007669"/>
    <property type="project" value="UniProtKB-KW"/>
</dbReference>
<keyword evidence="8" id="KW-0406">Ion transport</keyword>
<dbReference type="InterPro" id="IPR006153">
    <property type="entry name" value="Cation/H_exchanger_TM"/>
</dbReference>
<keyword evidence="6 11" id="KW-1133">Transmembrane helix</keyword>
<dbReference type="Proteomes" id="UP000268727">
    <property type="component" value="Unassembled WGS sequence"/>
</dbReference>
<keyword evidence="3" id="KW-0813">Transport</keyword>
<evidence type="ECO:0000256" key="2">
    <source>
        <dbReference type="ARBA" id="ARBA00005551"/>
    </source>
</evidence>
<keyword evidence="10" id="KW-0739">Sodium transport</keyword>
<dbReference type="GO" id="GO:0016020">
    <property type="term" value="C:membrane"/>
    <property type="evidence" value="ECO:0007669"/>
    <property type="project" value="UniProtKB-SubCell"/>
</dbReference>
<dbReference type="GO" id="GO:0015297">
    <property type="term" value="F:antiporter activity"/>
    <property type="evidence" value="ECO:0007669"/>
    <property type="project" value="UniProtKB-KW"/>
</dbReference>
<evidence type="ECO:0000256" key="10">
    <source>
        <dbReference type="ARBA" id="ARBA00023201"/>
    </source>
</evidence>
<dbReference type="Gene3D" id="1.20.1530.20">
    <property type="match status" value="1"/>
</dbReference>
<feature type="transmembrane region" description="Helical" evidence="11">
    <location>
        <begin position="12"/>
        <end position="33"/>
    </location>
</feature>
<keyword evidence="14" id="KW-1185">Reference proteome</keyword>
<feature type="transmembrane region" description="Helical" evidence="11">
    <location>
        <begin position="275"/>
        <end position="292"/>
    </location>
</feature>
<accession>A0A3N1HEI8</accession>
<evidence type="ECO:0000256" key="4">
    <source>
        <dbReference type="ARBA" id="ARBA00022449"/>
    </source>
</evidence>
<dbReference type="PANTHER" id="PTHR43562">
    <property type="entry name" value="NAPA-TYPE SODIUM/HYDROGEN ANTIPORTER"/>
    <property type="match status" value="1"/>
</dbReference>
<feature type="transmembrane region" description="Helical" evidence="11">
    <location>
        <begin position="147"/>
        <end position="170"/>
    </location>
</feature>
<feature type="transmembrane region" description="Helical" evidence="11">
    <location>
        <begin position="182"/>
        <end position="205"/>
    </location>
</feature>
<feature type="transmembrane region" description="Helical" evidence="11">
    <location>
        <begin position="329"/>
        <end position="350"/>
    </location>
</feature>
<feature type="transmembrane region" description="Helical" evidence="11">
    <location>
        <begin position="113"/>
        <end position="135"/>
    </location>
</feature>
<keyword evidence="5 11" id="KW-0812">Transmembrane</keyword>
<sequence length="439" mass="45249">MILAAAPPSPIGAHPMLVFLLQLTVLLGVAFALGKLATRFNLPAVVGELAAGVLLGPSLLAHVVPPLSAWLFPADAEQIHLLDAVGQLGVLLLVGFTGMHIDMKLVRSKGRTAIYVSLGGLLIPLVLGVGVGMVLPSALLSGGKGDLAFALFLGVAMCVSAIPVIAKTLVELRILHRNIGQLTIGAAAVDDIVGWSLLSVVSAMATTGLRAGNIALTVGSLVAVLVLTYLVGRPAVKAGLTLANKSADPAVTIAIVVVMLLACAAGTHALGLEPIFGTFLCGILISTSGILDRTKIAPLRTFVMGVLAPIFFATAGLRMDLTLLAEPEVLLSAVVVLVIAILGKFVGAYLGARLGKLNHWEGLALGAGLNARGVIEVIVAMVGLRLGVLTTAGYTIIVLVAVVTSLMAPPMLRYAVKRIEITDDERDREKLYAASSQPA</sequence>
<organism evidence="13 14">
    <name type="scientific">Saccharothrix texasensis</name>
    <dbReference type="NCBI Taxonomy" id="103734"/>
    <lineage>
        <taxon>Bacteria</taxon>
        <taxon>Bacillati</taxon>
        <taxon>Actinomycetota</taxon>
        <taxon>Actinomycetes</taxon>
        <taxon>Pseudonocardiales</taxon>
        <taxon>Pseudonocardiaceae</taxon>
        <taxon>Saccharothrix</taxon>
    </lineage>
</organism>
<dbReference type="AlphaFoldDB" id="A0A3N1HEI8"/>
<dbReference type="OrthoDB" id="9793589at2"/>
<comment type="subcellular location">
    <subcellularLocation>
        <location evidence="1">Membrane</location>
        <topology evidence="1">Multi-pass membrane protein</topology>
    </subcellularLocation>
</comment>
<feature type="transmembrane region" description="Helical" evidence="11">
    <location>
        <begin position="251"/>
        <end position="269"/>
    </location>
</feature>
<proteinExistence type="inferred from homology"/>
<name>A0A3N1HEI8_9PSEU</name>
<dbReference type="GO" id="GO:1902600">
    <property type="term" value="P:proton transmembrane transport"/>
    <property type="evidence" value="ECO:0007669"/>
    <property type="project" value="InterPro"/>
</dbReference>
<feature type="transmembrane region" description="Helical" evidence="11">
    <location>
        <begin position="211"/>
        <end position="231"/>
    </location>
</feature>
<evidence type="ECO:0000313" key="13">
    <source>
        <dbReference type="EMBL" id="ROP40921.1"/>
    </source>
</evidence>
<evidence type="ECO:0000256" key="8">
    <source>
        <dbReference type="ARBA" id="ARBA00023065"/>
    </source>
</evidence>
<evidence type="ECO:0000259" key="12">
    <source>
        <dbReference type="Pfam" id="PF00999"/>
    </source>
</evidence>
<dbReference type="InterPro" id="IPR038770">
    <property type="entry name" value="Na+/solute_symporter_sf"/>
</dbReference>
<evidence type="ECO:0000256" key="9">
    <source>
        <dbReference type="ARBA" id="ARBA00023136"/>
    </source>
</evidence>
<evidence type="ECO:0000256" key="5">
    <source>
        <dbReference type="ARBA" id="ARBA00022692"/>
    </source>
</evidence>
<dbReference type="EMBL" id="RJKM01000001">
    <property type="protein sequence ID" value="ROP40921.1"/>
    <property type="molecule type" value="Genomic_DNA"/>
</dbReference>
<feature type="transmembrane region" description="Helical" evidence="11">
    <location>
        <begin position="299"/>
        <end position="317"/>
    </location>
</feature>
<evidence type="ECO:0000256" key="1">
    <source>
        <dbReference type="ARBA" id="ARBA00004141"/>
    </source>
</evidence>
<evidence type="ECO:0000256" key="3">
    <source>
        <dbReference type="ARBA" id="ARBA00022448"/>
    </source>
</evidence>
<evidence type="ECO:0000256" key="11">
    <source>
        <dbReference type="SAM" id="Phobius"/>
    </source>
</evidence>
<comment type="caution">
    <text evidence="13">The sequence shown here is derived from an EMBL/GenBank/DDBJ whole genome shotgun (WGS) entry which is preliminary data.</text>
</comment>
<reference evidence="13 14" key="1">
    <citation type="submission" date="2018-11" db="EMBL/GenBank/DDBJ databases">
        <title>Sequencing the genomes of 1000 actinobacteria strains.</title>
        <authorList>
            <person name="Klenk H.-P."/>
        </authorList>
    </citation>
    <scope>NUCLEOTIDE SEQUENCE [LARGE SCALE GENOMIC DNA]</scope>
    <source>
        <strain evidence="13 14">DSM 44231</strain>
    </source>
</reference>
<gene>
    <name evidence="13" type="ORF">EDD40_6340</name>
</gene>